<dbReference type="GO" id="GO:0006352">
    <property type="term" value="P:DNA-templated transcription initiation"/>
    <property type="evidence" value="ECO:0007669"/>
    <property type="project" value="InterPro"/>
</dbReference>
<dbReference type="PANTHER" id="PTHR47756">
    <property type="entry name" value="BLL6612 PROTEIN-RELATED"/>
    <property type="match status" value="1"/>
</dbReference>
<gene>
    <name evidence="3" type="ORF">CLV60_108151</name>
</gene>
<dbReference type="SUPFAM" id="SSF88659">
    <property type="entry name" value="Sigma3 and sigma4 domains of RNA polymerase sigma factors"/>
    <property type="match status" value="1"/>
</dbReference>
<evidence type="ECO:0000259" key="2">
    <source>
        <dbReference type="Pfam" id="PF20239"/>
    </source>
</evidence>
<dbReference type="Pfam" id="PF20239">
    <property type="entry name" value="DUF6596"/>
    <property type="match status" value="1"/>
</dbReference>
<keyword evidence="4" id="KW-1185">Reference proteome</keyword>
<evidence type="ECO:0000313" key="3">
    <source>
        <dbReference type="EMBL" id="PSL27295.1"/>
    </source>
</evidence>
<dbReference type="InterPro" id="IPR046531">
    <property type="entry name" value="DUF6596"/>
</dbReference>
<dbReference type="InterPro" id="IPR013325">
    <property type="entry name" value="RNA_pol_sigma_r2"/>
</dbReference>
<name>A0A2P8G073_9BACT</name>
<evidence type="ECO:0000259" key="1">
    <source>
        <dbReference type="Pfam" id="PF04542"/>
    </source>
</evidence>
<dbReference type="GO" id="GO:0003700">
    <property type="term" value="F:DNA-binding transcription factor activity"/>
    <property type="evidence" value="ECO:0007669"/>
    <property type="project" value="InterPro"/>
</dbReference>
<dbReference type="InterPro" id="IPR007627">
    <property type="entry name" value="RNA_pol_sigma70_r2"/>
</dbReference>
<dbReference type="PANTHER" id="PTHR47756:SF2">
    <property type="entry name" value="BLL6612 PROTEIN"/>
    <property type="match status" value="1"/>
</dbReference>
<dbReference type="SUPFAM" id="SSF88946">
    <property type="entry name" value="Sigma2 domain of RNA polymerase sigma factors"/>
    <property type="match status" value="1"/>
</dbReference>
<dbReference type="Gene3D" id="1.10.1740.10">
    <property type="match status" value="1"/>
</dbReference>
<sequence>MENQELIPHLFRTEYRKITAVLSKTFGLGHIEIAQDIASDTFLLASEMWGIKGAPDNPVAWLYTVARNKTLDYLRRDKLFKEKVSGQVAKNSRESDEIDIDLSARNITDSQLQMMFAICHPSLPVESQIGLALNVLCGLGINEIASAFLTNKETINKRLYRAREKLRTEQVKMEFPEEAEIGLRLDAVLKTLYLLFNEGFYAAGKDVTLRKDVCIEAMWLTKMLTENPGTDRPPVNALLALMCFHASRFEARTNPEGETVLYQDQDDSLWDKELICRGEYYLNRASSGQQLSRYHLEAAIGYWHTIKADTPEKWERILQYYNELLILEYSPIAALNRTYALAKARSKADAIREAEKLNLADNHLYHSLLGELYLGINDGRALEYFNAALGLAKSRADRQLLTEKIRKVSEVG</sequence>
<dbReference type="NCBIfam" id="TIGR02937">
    <property type="entry name" value="sigma70-ECF"/>
    <property type="match status" value="1"/>
</dbReference>
<accession>A0A2P8G073</accession>
<feature type="domain" description="DUF6596" evidence="2">
    <location>
        <begin position="184"/>
        <end position="285"/>
    </location>
</feature>
<dbReference type="Pfam" id="PF04542">
    <property type="entry name" value="Sigma70_r2"/>
    <property type="match status" value="1"/>
</dbReference>
<protein>
    <submittedName>
        <fullName evidence="3">RNA polymerase sigma-70 factor (ECF subfamily)</fullName>
    </submittedName>
</protein>
<organism evidence="3 4">
    <name type="scientific">Dyadobacter jiangsuensis</name>
    <dbReference type="NCBI Taxonomy" id="1591085"/>
    <lineage>
        <taxon>Bacteria</taxon>
        <taxon>Pseudomonadati</taxon>
        <taxon>Bacteroidota</taxon>
        <taxon>Cytophagia</taxon>
        <taxon>Cytophagales</taxon>
        <taxon>Spirosomataceae</taxon>
        <taxon>Dyadobacter</taxon>
    </lineage>
</organism>
<dbReference type="EMBL" id="PYAS01000008">
    <property type="protein sequence ID" value="PSL27295.1"/>
    <property type="molecule type" value="Genomic_DNA"/>
</dbReference>
<feature type="domain" description="RNA polymerase sigma-70 region 2" evidence="1">
    <location>
        <begin position="10"/>
        <end position="78"/>
    </location>
</feature>
<comment type="caution">
    <text evidence="3">The sequence shown here is derived from an EMBL/GenBank/DDBJ whole genome shotgun (WGS) entry which is preliminary data.</text>
</comment>
<dbReference type="InterPro" id="IPR013324">
    <property type="entry name" value="RNA_pol_sigma_r3/r4-like"/>
</dbReference>
<proteinExistence type="predicted"/>
<dbReference type="RefSeq" id="WP_106596701.1">
    <property type="nucleotide sequence ID" value="NZ_PYAS01000008.1"/>
</dbReference>
<dbReference type="AlphaFoldDB" id="A0A2P8G073"/>
<evidence type="ECO:0000313" key="4">
    <source>
        <dbReference type="Proteomes" id="UP000241964"/>
    </source>
</evidence>
<dbReference type="OrthoDB" id="9780299at2"/>
<dbReference type="InterPro" id="IPR014284">
    <property type="entry name" value="RNA_pol_sigma-70_dom"/>
</dbReference>
<dbReference type="Proteomes" id="UP000241964">
    <property type="component" value="Unassembled WGS sequence"/>
</dbReference>
<reference evidence="3 4" key="1">
    <citation type="submission" date="2018-03" db="EMBL/GenBank/DDBJ databases">
        <title>Genomic Encyclopedia of Archaeal and Bacterial Type Strains, Phase II (KMG-II): from individual species to whole genera.</title>
        <authorList>
            <person name="Goeker M."/>
        </authorList>
    </citation>
    <scope>NUCLEOTIDE SEQUENCE [LARGE SCALE GENOMIC DNA]</scope>
    <source>
        <strain evidence="3 4">DSM 29057</strain>
    </source>
</reference>